<dbReference type="EC" id="3.5.1.44" evidence="3"/>
<dbReference type="Proteomes" id="UP000236497">
    <property type="component" value="Unassembled WGS sequence"/>
</dbReference>
<reference evidence="4 5" key="1">
    <citation type="submission" date="2015-06" db="EMBL/GenBank/DDBJ databases">
        <authorList>
            <person name="Wibberg Daniel"/>
        </authorList>
    </citation>
    <scope>NUCLEOTIDE SEQUENCE [LARGE SCALE GENOMIC DNA]</scope>
    <source>
        <strain evidence="4 5">T3/55T</strain>
    </source>
</reference>
<comment type="similarity">
    <text evidence="3">Belongs to the CheD family.</text>
</comment>
<dbReference type="GO" id="GO:0050568">
    <property type="term" value="F:protein-glutamine glutaminase activity"/>
    <property type="evidence" value="ECO:0007669"/>
    <property type="project" value="UniProtKB-UniRule"/>
</dbReference>
<dbReference type="RefSeq" id="WP_103202639.1">
    <property type="nucleotide sequence ID" value="NZ_CVTD020000015.1"/>
</dbReference>
<evidence type="ECO:0000256" key="2">
    <source>
        <dbReference type="ARBA" id="ARBA00022801"/>
    </source>
</evidence>
<dbReference type="PANTHER" id="PTHR35147:SF1">
    <property type="entry name" value="CHEMORECEPTOR GLUTAMINE DEAMIDASE CHED-RELATED"/>
    <property type="match status" value="1"/>
</dbReference>
<keyword evidence="5" id="KW-1185">Reference proteome</keyword>
<dbReference type="InterPro" id="IPR011324">
    <property type="entry name" value="Cytotoxic_necrot_fac-like_cat"/>
</dbReference>
<keyword evidence="1 3" id="KW-0145">Chemotaxis</keyword>
<dbReference type="OrthoDB" id="9807202at2"/>
<dbReference type="InterPro" id="IPR038592">
    <property type="entry name" value="CheD-like_sf"/>
</dbReference>
<gene>
    <name evidence="3 4" type="primary">cheD</name>
    <name evidence="4" type="ORF">HHT355_1337</name>
</gene>
<dbReference type="Gene3D" id="3.30.1330.200">
    <property type="match status" value="1"/>
</dbReference>
<dbReference type="Pfam" id="PF03975">
    <property type="entry name" value="CheD"/>
    <property type="match status" value="1"/>
</dbReference>
<comment type="function">
    <text evidence="3">Probably deamidates glutamine residues to glutamate on methyl-accepting chemotaxis receptors (MCPs), playing an important role in chemotaxis.</text>
</comment>
<dbReference type="SUPFAM" id="SSF64438">
    <property type="entry name" value="CNF1/YfiH-like putative cysteine hydrolases"/>
    <property type="match status" value="1"/>
</dbReference>
<sequence length="161" mass="17369">MSKIIKVGMADANVCAAPDVITTLGLGSCVGIVLYDPVSKIAGLAHIMLPDSTKILNNSNKYKFADTAIDILIKDMMRIGANRNNLVAKIAGGAQMFNFGNSSEMMRIGDRNVEATKEKLAQLGIRILAEDTGANYGRTIEFYPETGLLHIKAVGRELKII</sequence>
<dbReference type="HAMAP" id="MF_01440">
    <property type="entry name" value="CheD"/>
    <property type="match status" value="1"/>
</dbReference>
<proteinExistence type="inferred from homology"/>
<dbReference type="GO" id="GO:0006935">
    <property type="term" value="P:chemotaxis"/>
    <property type="evidence" value="ECO:0007669"/>
    <property type="project" value="UniProtKB-UniRule"/>
</dbReference>
<evidence type="ECO:0000256" key="1">
    <source>
        <dbReference type="ARBA" id="ARBA00022500"/>
    </source>
</evidence>
<accession>A0A0H5SW42</accession>
<keyword evidence="4" id="KW-0675">Receptor</keyword>
<organism evidence="4 5">
    <name type="scientific">Herbinix hemicellulosilytica</name>
    <dbReference type="NCBI Taxonomy" id="1564487"/>
    <lineage>
        <taxon>Bacteria</taxon>
        <taxon>Bacillati</taxon>
        <taxon>Bacillota</taxon>
        <taxon>Clostridia</taxon>
        <taxon>Lachnospirales</taxon>
        <taxon>Lachnospiraceae</taxon>
        <taxon>Herbinix</taxon>
    </lineage>
</organism>
<keyword evidence="2 3" id="KW-0378">Hydrolase</keyword>
<protein>
    <recommendedName>
        <fullName evidence="3">Probable chemoreceptor glutamine deamidase CheD</fullName>
        <ecNumber evidence="3">3.5.1.44</ecNumber>
    </recommendedName>
</protein>
<comment type="catalytic activity">
    <reaction evidence="3">
        <text>L-glutaminyl-[protein] + H2O = L-glutamyl-[protein] + NH4(+)</text>
        <dbReference type="Rhea" id="RHEA:16441"/>
        <dbReference type="Rhea" id="RHEA-COMP:10207"/>
        <dbReference type="Rhea" id="RHEA-COMP:10208"/>
        <dbReference type="ChEBI" id="CHEBI:15377"/>
        <dbReference type="ChEBI" id="CHEBI:28938"/>
        <dbReference type="ChEBI" id="CHEBI:29973"/>
        <dbReference type="ChEBI" id="CHEBI:30011"/>
        <dbReference type="EC" id="3.5.1.44"/>
    </reaction>
</comment>
<dbReference type="PANTHER" id="PTHR35147">
    <property type="entry name" value="CHEMORECEPTOR GLUTAMINE DEAMIDASE CHED-RELATED"/>
    <property type="match status" value="1"/>
</dbReference>
<name>A0A0H5SW42_HERHM</name>
<dbReference type="AlphaFoldDB" id="A0A0H5SW42"/>
<evidence type="ECO:0000256" key="3">
    <source>
        <dbReference type="HAMAP-Rule" id="MF_01440"/>
    </source>
</evidence>
<evidence type="ECO:0000313" key="4">
    <source>
        <dbReference type="EMBL" id="CRZ34538.1"/>
    </source>
</evidence>
<dbReference type="CDD" id="cd16352">
    <property type="entry name" value="CheD"/>
    <property type="match status" value="1"/>
</dbReference>
<dbReference type="EMBL" id="CVTD020000015">
    <property type="protein sequence ID" value="CRZ34538.1"/>
    <property type="molecule type" value="Genomic_DNA"/>
</dbReference>
<evidence type="ECO:0000313" key="5">
    <source>
        <dbReference type="Proteomes" id="UP000236497"/>
    </source>
</evidence>
<dbReference type="InterPro" id="IPR005659">
    <property type="entry name" value="Chemorcpt_Glu_NH3ase_CheD"/>
</dbReference>